<keyword evidence="10" id="KW-0418">Kinase</keyword>
<dbReference type="SMART" id="SM00387">
    <property type="entry name" value="HATPase_c"/>
    <property type="match status" value="1"/>
</dbReference>
<dbReference type="PATRIC" id="fig|1317121.7.peg.4176"/>
<keyword evidence="4" id="KW-1003">Cell membrane</keyword>
<dbReference type="InterPro" id="IPR005467">
    <property type="entry name" value="His_kinase_dom"/>
</dbReference>
<evidence type="ECO:0000256" key="15">
    <source>
        <dbReference type="ARBA" id="ARBA00059004"/>
    </source>
</evidence>
<dbReference type="Gene3D" id="3.30.565.10">
    <property type="entry name" value="Histidine kinase-like ATPase, C-terminal domain"/>
    <property type="match status" value="1"/>
</dbReference>
<keyword evidence="14 18" id="KW-0472">Membrane</keyword>
<keyword evidence="12 18" id="KW-1133">Transmembrane helix</keyword>
<evidence type="ECO:0000256" key="9">
    <source>
        <dbReference type="ARBA" id="ARBA00022741"/>
    </source>
</evidence>
<feature type="transmembrane region" description="Helical" evidence="18">
    <location>
        <begin position="280"/>
        <end position="303"/>
    </location>
</feature>
<evidence type="ECO:0000256" key="10">
    <source>
        <dbReference type="ARBA" id="ARBA00022777"/>
    </source>
</evidence>
<evidence type="ECO:0000256" key="7">
    <source>
        <dbReference type="ARBA" id="ARBA00022679"/>
    </source>
</evidence>
<dbReference type="SUPFAM" id="SSF55874">
    <property type="entry name" value="ATPase domain of HSP90 chaperone/DNA topoisomerase II/histidine kinase"/>
    <property type="match status" value="1"/>
</dbReference>
<evidence type="ECO:0000256" key="17">
    <source>
        <dbReference type="SAM" id="Coils"/>
    </source>
</evidence>
<evidence type="ECO:0000256" key="2">
    <source>
        <dbReference type="ARBA" id="ARBA00004429"/>
    </source>
</evidence>
<dbReference type="EC" id="2.7.13.3" evidence="3"/>
<evidence type="ECO:0000256" key="18">
    <source>
        <dbReference type="SAM" id="Phobius"/>
    </source>
</evidence>
<evidence type="ECO:0000256" key="11">
    <source>
        <dbReference type="ARBA" id="ARBA00022840"/>
    </source>
</evidence>
<evidence type="ECO:0000256" key="12">
    <source>
        <dbReference type="ARBA" id="ARBA00022989"/>
    </source>
</evidence>
<dbReference type="Gene3D" id="3.30.450.20">
    <property type="entry name" value="PAS domain"/>
    <property type="match status" value="1"/>
</dbReference>
<dbReference type="STRING" id="1317121.ATO11_17210"/>
<dbReference type="OrthoDB" id="7568856at2"/>
<keyword evidence="6" id="KW-0597">Phosphoprotein</keyword>
<dbReference type="EMBL" id="AQQZ01000009">
    <property type="protein sequence ID" value="KNG92500.1"/>
    <property type="molecule type" value="Genomic_DNA"/>
</dbReference>
<dbReference type="SMART" id="SM00388">
    <property type="entry name" value="HisKA"/>
    <property type="match status" value="1"/>
</dbReference>
<accession>A0A0L1JL76</accession>
<keyword evidence="7" id="KW-0808">Transferase</keyword>
<reference evidence="20 21" key="1">
    <citation type="journal article" date="2015" name="Int. J. Syst. Evol. Microbiol.">
        <title>Aestuariivita atlantica sp. nov., isolated from deep sea sediment of the Atlantic Ocean.</title>
        <authorList>
            <person name="Li G."/>
            <person name="Lai Q."/>
            <person name="Du Y."/>
            <person name="Liu X."/>
            <person name="Sun F."/>
            <person name="Shao Z."/>
        </authorList>
    </citation>
    <scope>NUCLEOTIDE SEQUENCE [LARGE SCALE GENOMIC DNA]</scope>
    <source>
        <strain evidence="20 21">22II-S11-z3</strain>
    </source>
</reference>
<dbReference type="AlphaFoldDB" id="A0A0L1JL76"/>
<dbReference type="GO" id="GO:0005886">
    <property type="term" value="C:plasma membrane"/>
    <property type="evidence" value="ECO:0007669"/>
    <property type="project" value="UniProtKB-SubCell"/>
</dbReference>
<proteinExistence type="predicted"/>
<dbReference type="InterPro" id="IPR004358">
    <property type="entry name" value="Sig_transdc_His_kin-like_C"/>
</dbReference>
<evidence type="ECO:0000256" key="3">
    <source>
        <dbReference type="ARBA" id="ARBA00012438"/>
    </source>
</evidence>
<evidence type="ECO:0000256" key="6">
    <source>
        <dbReference type="ARBA" id="ARBA00022553"/>
    </source>
</evidence>
<keyword evidence="8 18" id="KW-0812">Transmembrane</keyword>
<keyword evidence="11" id="KW-0067">ATP-binding</keyword>
<keyword evidence="13" id="KW-0902">Two-component regulatory system</keyword>
<keyword evidence="17" id="KW-0175">Coiled coil</keyword>
<dbReference type="GO" id="GO:0000155">
    <property type="term" value="F:phosphorelay sensor kinase activity"/>
    <property type="evidence" value="ECO:0007669"/>
    <property type="project" value="InterPro"/>
</dbReference>
<keyword evidence="5" id="KW-0997">Cell inner membrane</keyword>
<evidence type="ECO:0000256" key="4">
    <source>
        <dbReference type="ARBA" id="ARBA00022475"/>
    </source>
</evidence>
<dbReference type="Pfam" id="PF02518">
    <property type="entry name" value="HATPase_c"/>
    <property type="match status" value="1"/>
</dbReference>
<evidence type="ECO:0000313" key="20">
    <source>
        <dbReference type="EMBL" id="KNG92500.1"/>
    </source>
</evidence>
<evidence type="ECO:0000256" key="5">
    <source>
        <dbReference type="ARBA" id="ARBA00022519"/>
    </source>
</evidence>
<dbReference type="SUPFAM" id="SSF47384">
    <property type="entry name" value="Homodimeric domain of signal transducing histidine kinase"/>
    <property type="match status" value="1"/>
</dbReference>
<evidence type="ECO:0000313" key="21">
    <source>
        <dbReference type="Proteomes" id="UP000036938"/>
    </source>
</evidence>
<sequence>MTRTMTRSGRYLLLLGLVALTLTLAVSAGVWRLGYGQALTQAARRGEADLDLAADRLTAQLQRYQEVAVLLADHPLLTALHDGGDVRAAEALLLGTADKTSALVLLYAAPDGRVLAASHAGAPATLAAEPQFRRALTGALGARSGIEARSGRRAYFYAAPGFGRDGRVEGVLVVAADVDNVEAEWRGARPAVYFVDEAGEVFVSNRSELLFWSRGPDGAGLVPPDGAPALRETRVDGLEIWRQDWSPYVPARALHLTRELPVIGLTGEALIDVAPARRIAALQAAAVGGLMLFFSALLGVAMVRRRTLAEANAVLEDRVAARTEALQDANSALRHEVAERQEAEAALTRAQADLVQASKLSALGQMSAGLSHELNQPLMAIRSFAENGAAFLDRGKGDKAAENLTRISELARRMGRIIKNLRAFARQESEPFGAIDVRTAIDAALEMTEDRRARDGVTLDYTAPDAPVWAEAGDVRLSQVIVNLISNACDAMQGGTDKVLTLSVAREGASTVIEVADTGPGLSDPEKIFDPFYSTKEVGASEGMGLGLSISYGLVQSFGGAIRGRNREDGPGAVFRVTLEAAEARDAA</sequence>
<dbReference type="PANTHER" id="PTHR43065">
    <property type="entry name" value="SENSOR HISTIDINE KINASE"/>
    <property type="match status" value="1"/>
</dbReference>
<dbReference type="PRINTS" id="PR00344">
    <property type="entry name" value="BCTRLSENSOR"/>
</dbReference>
<evidence type="ECO:0000259" key="19">
    <source>
        <dbReference type="PROSITE" id="PS50109"/>
    </source>
</evidence>
<dbReference type="GO" id="GO:0005524">
    <property type="term" value="F:ATP binding"/>
    <property type="evidence" value="ECO:0007669"/>
    <property type="project" value="UniProtKB-KW"/>
</dbReference>
<evidence type="ECO:0000256" key="1">
    <source>
        <dbReference type="ARBA" id="ARBA00000085"/>
    </source>
</evidence>
<protein>
    <recommendedName>
        <fullName evidence="16">C4-dicarboxylate transport sensor protein DctB</fullName>
        <ecNumber evidence="3">2.7.13.3</ecNumber>
    </recommendedName>
</protein>
<comment type="subcellular location">
    <subcellularLocation>
        <location evidence="2">Cell inner membrane</location>
        <topology evidence="2">Multi-pass membrane protein</topology>
    </subcellularLocation>
</comment>
<evidence type="ECO:0000256" key="13">
    <source>
        <dbReference type="ARBA" id="ARBA00023012"/>
    </source>
</evidence>
<feature type="coiled-coil region" evidence="17">
    <location>
        <begin position="326"/>
        <end position="360"/>
    </location>
</feature>
<evidence type="ECO:0000256" key="14">
    <source>
        <dbReference type="ARBA" id="ARBA00023136"/>
    </source>
</evidence>
<comment type="catalytic activity">
    <reaction evidence="1">
        <text>ATP + protein L-histidine = ADP + protein N-phospho-L-histidine.</text>
        <dbReference type="EC" id="2.7.13.3"/>
    </reaction>
</comment>
<gene>
    <name evidence="20" type="ORF">ATO11_17210</name>
</gene>
<dbReference type="PANTHER" id="PTHR43065:SF46">
    <property type="entry name" value="C4-DICARBOXYLATE TRANSPORT SENSOR PROTEIN DCTB"/>
    <property type="match status" value="1"/>
</dbReference>
<dbReference type="PROSITE" id="PS50109">
    <property type="entry name" value="HIS_KIN"/>
    <property type="match status" value="1"/>
</dbReference>
<dbReference type="Gene3D" id="1.10.287.130">
    <property type="match status" value="1"/>
</dbReference>
<name>A0A0L1JL76_9RHOB</name>
<dbReference type="InterPro" id="IPR003661">
    <property type="entry name" value="HisK_dim/P_dom"/>
</dbReference>
<dbReference type="InterPro" id="IPR017055">
    <property type="entry name" value="Sig_transdc_His_kinase_DctB"/>
</dbReference>
<dbReference type="PIRSF" id="PIRSF036431">
    <property type="entry name" value="STHK_DctB"/>
    <property type="match status" value="1"/>
</dbReference>
<dbReference type="SUPFAM" id="SSF103190">
    <property type="entry name" value="Sensory domain-like"/>
    <property type="match status" value="1"/>
</dbReference>
<dbReference type="InterPro" id="IPR036097">
    <property type="entry name" value="HisK_dim/P_sf"/>
</dbReference>
<comment type="caution">
    <text evidence="20">The sequence shown here is derived from an EMBL/GenBank/DDBJ whole genome shotgun (WGS) entry which is preliminary data.</text>
</comment>
<dbReference type="CDD" id="cd00082">
    <property type="entry name" value="HisKA"/>
    <property type="match status" value="1"/>
</dbReference>
<dbReference type="InterPro" id="IPR003594">
    <property type="entry name" value="HATPase_dom"/>
</dbReference>
<dbReference type="CDD" id="cd00075">
    <property type="entry name" value="HATPase"/>
    <property type="match status" value="1"/>
</dbReference>
<dbReference type="Pfam" id="PF00512">
    <property type="entry name" value="HisKA"/>
    <property type="match status" value="1"/>
</dbReference>
<comment type="function">
    <text evidence="15">Member of the two-component regulatory system DctB/DctD involved in the transport of C4-dicarboxylates. DctB functions as a membrane-associated protein kinase that phosphorylates DctD in response to environmental signals.</text>
</comment>
<evidence type="ECO:0000256" key="8">
    <source>
        <dbReference type="ARBA" id="ARBA00022692"/>
    </source>
</evidence>
<keyword evidence="21" id="KW-1185">Reference proteome</keyword>
<dbReference type="InterPro" id="IPR036890">
    <property type="entry name" value="HATPase_C_sf"/>
</dbReference>
<organism evidence="20 21">
    <name type="scientific">Pseudaestuariivita atlantica</name>
    <dbReference type="NCBI Taxonomy" id="1317121"/>
    <lineage>
        <taxon>Bacteria</taxon>
        <taxon>Pseudomonadati</taxon>
        <taxon>Pseudomonadota</taxon>
        <taxon>Alphaproteobacteria</taxon>
        <taxon>Rhodobacterales</taxon>
        <taxon>Paracoccaceae</taxon>
        <taxon>Pseudaestuariivita</taxon>
    </lineage>
</organism>
<dbReference type="InterPro" id="IPR029151">
    <property type="entry name" value="Sensor-like_sf"/>
</dbReference>
<dbReference type="FunFam" id="1.10.287.130:FF:000049">
    <property type="entry name" value="C4-dicarboxylate transport sensor protein DctB"/>
    <property type="match status" value="1"/>
</dbReference>
<dbReference type="Proteomes" id="UP000036938">
    <property type="component" value="Unassembled WGS sequence"/>
</dbReference>
<evidence type="ECO:0000256" key="16">
    <source>
        <dbReference type="ARBA" id="ARBA00073143"/>
    </source>
</evidence>
<feature type="domain" description="Histidine kinase" evidence="19">
    <location>
        <begin position="369"/>
        <end position="583"/>
    </location>
</feature>
<keyword evidence="9" id="KW-0547">Nucleotide-binding</keyword>